<feature type="region of interest" description="Disordered" evidence="1">
    <location>
        <begin position="589"/>
        <end position="611"/>
    </location>
</feature>
<name>A0A9X4EYQ5_9VIBR</name>
<evidence type="ECO:0000313" key="2">
    <source>
        <dbReference type="EMBL" id="MDE1243842.1"/>
    </source>
</evidence>
<proteinExistence type="predicted"/>
<protein>
    <submittedName>
        <fullName evidence="2">Ig-like domain-containing protein</fullName>
    </submittedName>
</protein>
<dbReference type="InterPro" id="IPR049826">
    <property type="entry name" value="Ig-like_ice"/>
</dbReference>
<dbReference type="NCBIfam" id="NF012196">
    <property type="entry name" value="Ig_like_ice"/>
    <property type="match status" value="2"/>
</dbReference>
<dbReference type="RefSeq" id="WP_274683774.1">
    <property type="nucleotide sequence ID" value="NZ_JAKNBA010000041.1"/>
</dbReference>
<evidence type="ECO:0000313" key="3">
    <source>
        <dbReference type="Proteomes" id="UP001140979"/>
    </source>
</evidence>
<feature type="compositionally biased region" description="Basic and acidic residues" evidence="1">
    <location>
        <begin position="596"/>
        <end position="611"/>
    </location>
</feature>
<comment type="caution">
    <text evidence="2">The sequence shown here is derived from an EMBL/GenBank/DDBJ whole genome shotgun (WGS) entry which is preliminary data.</text>
</comment>
<dbReference type="EMBL" id="JAKNBA010000041">
    <property type="protein sequence ID" value="MDE1243842.1"/>
    <property type="molecule type" value="Genomic_DNA"/>
</dbReference>
<dbReference type="Gene3D" id="2.60.40.10">
    <property type="entry name" value="Immunoglobulins"/>
    <property type="match status" value="2"/>
</dbReference>
<dbReference type="InterPro" id="IPR013783">
    <property type="entry name" value="Ig-like_fold"/>
</dbReference>
<sequence>MGRSTFLLGSNLAVGQRIAVDANGNVRILNPGEKALPGEIIMNPNSLGENDGTLNPNVQISQIAPDGSGTDITDDVNAILAALEQGIDPTQLGEEFATAAGESNGSSPTDSVSITRDAAEIIAVTNFDTSALTSLGLSETQSLGLLEQYFLNQQNIETTPFDNTPINVNIDIDPITSDSIVTAQDVNSTVIVTGSVSGESFSSGTVTLIINGVEYSGDVVDGRYSIEVNGRDLQADSDNVVDARGEVANQAGNIGSATSTEFYLVDTFSRGTITINSVTEDNLINKNESENTVSVSGSVGGDAEPGDQVTVVINGTSYQTSVLSDKTWEVEVQGSELIQDTQITATVTGSDRVGNEFIGSTSRDYLVDMFADAGAPSVSIVDDNNPDDGVINKDELGNDNVQVKVEVNHAELASGGHVTLSINDGGDIELTLVNTGTAEAPVYELSDRNYSYNNGIITWTETVAEGASIKVDATQTDRDGNVSLPGSDEAKVDTTADAGAPSVSIVDDNNPDDGVINKDELSNDQVQVKVDVNHAELVEGGEVTLTISNGGSASTVTLSLNEDGEISDSNYSYNNGTITWTETVAEGASIKVDATQTDRDGNVSKEGSDNA</sequence>
<gene>
    <name evidence="2" type="ORF">L9W94_17155</name>
</gene>
<organism evidence="2 3">
    <name type="scientific">Vibrio aestuarianus</name>
    <dbReference type="NCBI Taxonomy" id="28171"/>
    <lineage>
        <taxon>Bacteria</taxon>
        <taxon>Pseudomonadati</taxon>
        <taxon>Pseudomonadota</taxon>
        <taxon>Gammaproteobacteria</taxon>
        <taxon>Vibrionales</taxon>
        <taxon>Vibrionaceae</taxon>
        <taxon>Vibrio</taxon>
    </lineage>
</organism>
<feature type="non-terminal residue" evidence="2">
    <location>
        <position position="611"/>
    </location>
</feature>
<evidence type="ECO:0000256" key="1">
    <source>
        <dbReference type="SAM" id="MobiDB-lite"/>
    </source>
</evidence>
<dbReference type="NCBIfam" id="NF033510">
    <property type="entry name" value="Ca_tandemer"/>
    <property type="match status" value="2"/>
</dbReference>
<dbReference type="AlphaFoldDB" id="A0A9X4EYQ5"/>
<accession>A0A9X4EYQ5</accession>
<reference evidence="2" key="1">
    <citation type="submission" date="2022-02" db="EMBL/GenBank/DDBJ databases">
        <title>Emergence and expansion in Europe of a Vibrio aestuarianus clonal complex pathogenic for oysters.</title>
        <authorList>
            <person name="Mesnil A."/>
            <person name="Travers M.-A."/>
        </authorList>
    </citation>
    <scope>NUCLEOTIDE SEQUENCE</scope>
    <source>
        <strain evidence="2">19_064_11T1</strain>
    </source>
</reference>
<dbReference type="Proteomes" id="UP001140979">
    <property type="component" value="Unassembled WGS sequence"/>
</dbReference>